<dbReference type="PANTHER" id="PTHR14919:SF0">
    <property type="entry name" value="SPERM FLAGELLAR PROTEIN 2"/>
    <property type="match status" value="1"/>
</dbReference>
<sequence>MADLLRTWLVDEVQLSRDVVSFEKECANGYLIAEVLAKHNQQPDFAEGAFRDDDRADTQISNFIKIEPTLVRLGIRFDARRARLLMSKQRNAALTLLYEIKTAVAPLNKVAVSLRPPPSGGIKAARLGLRSRAAPHDKAQSELFAKSIRLKADNQNELFLNKHMRNFGRGVERLWAQRDAMVRARAGAHKAALNQQRLRQLHLLRTNRMLRAAKEEHGVREWQRNMEVRLAQGQRAKRIDREQKLRAAERAELSDAEAAAEMSEGLAGFESAARRLGIEMEATGKEGLSEEEEAAELMRIARQLRRSGPARPPSGPTRLAEQEAYFDAMEERLGTRQANAASAEAILRRLRRRKLDADELHDKRRRRRAAFVAAGGALRASRLEAERRRWLAACLRSRSKAEAKLDSECADIARLEGAMRLRRARADEDMAVQALRDEAAALRWDGELWAAATAAHALEAADVCRRLDTLRAERRESRRQAVESMCRDEATRLVETALAAASVREAFSQLGHVGQGWEAVVQGSSPLAPTQPLAGPSSGGSASVAAEGSQASTEHAADAGSATPAPEGAGPDVPARAAVPWEGQAGVGVELWDRLVGCAAAGVSPWLALPRTPAEGACSGESADAETALVSLGGGATGEAWPTRTQDEAMARDGDSAAAARLQLRARVFADLHGGQNLWAGLADGSPEAGRLDALVTALWLQAAAGDQDAETDAGKGGAKAKKAAAAVAEKKRAKKGGSSKGGAAGDSAGDGAEEPGPVPRRIVRALLGAALGDAFTAGSAALVAGTAQTAAAAAAAEAGDDAAHGAGGAQVAGELADCQPAAAAAGPFRSVLGRCVEELRLACVAPEDPPAPASGVPWGLPLRACCLAPPFAPLSSLCDRLAGAFGLRTIDPWLLLVEGRCLAAASDRASAADSEAGGGLAEATLRIEAVDDVVADDRGAEAKEDDSEGKDADDGLPSGPLNSVHPEKGEDALFAELIAGRDALAALAAENCDPNCDSAIRRLVLSPEQVSEDTCSLGRRWAPELASVGREAAEAEAAARASGADMRWWCPSDEILVKAVHVALKALTADVADAAVAPAEAGSGSTAGGSPLAAEPAEDASEDCPDAGAVPEWREGLEDAARDAGLRGWLLVGFPRSAAQAAALEKLLTGWAPRTPAASPWTTFDASATDARWAQVCGGDLLGDEVRAAAFSTGYIPTLRSGPPLYHVDVLPPPYALDHKGALERAAISSAAARSMEAALLRREAGAKEASADAWFERAGALRVLRWHNPVVESRAREELKRGEGSDRVRKRALADVAALDAEAASWAAARRDDDAQPRQSGDWVLLRGTSPSGGPDQQVVETESWAEFEAPGRCLWAVGRRDLLADHELFSAAARALAHGFRDGHERATRSAAAAAAEAARRAAAVESLRDAFKSFLKAAEGVLHDSPAPQEAGPGEAAGDESARAATDASPDADAPAPAEGAAESASPADHATAGGEAHGTEAHAQPAAAEVRRPDLQPPLLPAWLATWSSAQPADGSESGGSGSGDAATGELDRGSAEDVPADQAVASGGAEAAGVEGAEEATSAGSEAASAAVDGPAAASAPAGASTAATGEEAAEVEAVATIDSNDAVLEARRALAIASVSVGLRVPVLVLPSWSSQEQATRSAVALARAAASSILRRWEGATRAYGVTAETHAWRWGRELEAAASRSARVAGAFAQAMCSPFDGYDEALQRLHTALCRVPASSRSRPEVQAALEADVDAVAAGMRVAAGKRFAAASELAASVSVQGWADAALWSLTASALAIASAERRRLAEARAALLQYAILAGGAVPVGAAPDGAEAQHACAILRLAGTAGLSSLADALESGSTAAEAAEADAAGGGAAGKKKAAAAKDKAAAAKKKGAASGKDKKKGKGGAGGGGGEDDEGDEDEAVASAEVGVPVAADFAWRVGHLAPPVVLPQPVSCLLAAPSAEDSAAPEAGAPDAQGAVQAMVSACGEDESQLEADVQGRGAARVEAAAAASLALAVGALVRDAVGSLLPFEVPAAAPVPGPAVSARQLGGGSAVAEDAEEPASRSVAWGVASAAMAEAEAFAAAVVWDSGRLRRARARVGRALVKAEKRRTAAAAAARTAVAHVEAEAQAELDAAAAALAEAQAGGGKDKKKGGAASKKDKKQAAASGVELPDMAEVLLPLSSVLPVPPVPAAAALAAGLSVGEQELASLAGLDPVELGRAIVSGRAAAQLRAEARIPDSVLSALEAEARHSAGRLRVLRRALGRAAERIASLAVQNTQQAVATAEARLRGELSAIESARIELRRDVQLGRAPVAPLRVQSRLARSEELLLPQTGAGASALKSGGGSGLAAVAMPATRDAVVVKLKQLRSCKQVSVLAEAGVAREAPGTDGLTPSGFGVLVSALRAVAEHSGNPALMLPAAAAGDKQLEAAAAWNAVFEDAVPPERVCFGPDGAPLAEASLDTAECEPATASVADAAAGSTGDAGAREEAVDAQGSGLQADGAMVPVVPAGAWAPETEVVATLFRLAGAGKLGARWREAAHSEPRLTDGLGGWHHLPTPHPVLSAASAAAGARVKGMRLQAAADLATERRLTAEDAAHMTSDALDASLGRALYRLWTDSSGTTRWGRMVFTLRALASAPAPLGPELSSPQPESAAAPTPAAGAAPAPPAAEASTAGGQGALQASTAAVRAARDAGALHPDAVAIAEASCISAAVAAAAAAAEASAGKGGKGAKRK</sequence>
<feature type="compositionally biased region" description="Acidic residues" evidence="1">
    <location>
        <begin position="1097"/>
        <end position="1106"/>
    </location>
</feature>
<feature type="region of interest" description="Disordered" evidence="1">
    <location>
        <begin position="1883"/>
        <end position="1916"/>
    </location>
</feature>
<comment type="caution">
    <text evidence="3">The sequence shown here is derived from an EMBL/GenBank/DDBJ whole genome shotgun (WGS) entry which is preliminary data.</text>
</comment>
<evidence type="ECO:0000313" key="4">
    <source>
        <dbReference type="Proteomes" id="UP000322899"/>
    </source>
</evidence>
<feature type="region of interest" description="Disordered" evidence="1">
    <location>
        <begin position="1514"/>
        <end position="1575"/>
    </location>
</feature>
<feature type="region of interest" description="Disordered" evidence="1">
    <location>
        <begin position="527"/>
        <end position="576"/>
    </location>
</feature>
<feature type="compositionally biased region" description="Acidic residues" evidence="1">
    <location>
        <begin position="1906"/>
        <end position="1916"/>
    </location>
</feature>
<dbReference type="Pfam" id="PF06294">
    <property type="entry name" value="CH_2"/>
    <property type="match status" value="1"/>
</dbReference>
<feature type="region of interest" description="Disordered" evidence="1">
    <location>
        <begin position="731"/>
        <end position="758"/>
    </location>
</feature>
<feature type="compositionally biased region" description="Low complexity" evidence="1">
    <location>
        <begin position="2646"/>
        <end position="2673"/>
    </location>
</feature>
<gene>
    <name evidence="3" type="ORF">FNF27_03230</name>
</gene>
<name>A0A5A8ECH9_CAFRO</name>
<dbReference type="GO" id="GO:0005737">
    <property type="term" value="C:cytoplasm"/>
    <property type="evidence" value="ECO:0007669"/>
    <property type="project" value="UniProtKB-ARBA"/>
</dbReference>
<feature type="region of interest" description="Disordered" evidence="1">
    <location>
        <begin position="1426"/>
        <end position="1495"/>
    </location>
</feature>
<feature type="compositionally biased region" description="Low complexity" evidence="1">
    <location>
        <begin position="1549"/>
        <end position="1575"/>
    </location>
</feature>
<evidence type="ECO:0000256" key="1">
    <source>
        <dbReference type="SAM" id="MobiDB-lite"/>
    </source>
</evidence>
<feature type="region of interest" description="Disordered" evidence="1">
    <location>
        <begin position="939"/>
        <end position="966"/>
    </location>
</feature>
<dbReference type="Proteomes" id="UP000322899">
    <property type="component" value="Unassembled WGS sequence"/>
</dbReference>
<dbReference type="EMBL" id="VLTO01000015">
    <property type="protein sequence ID" value="KAA0175222.1"/>
    <property type="molecule type" value="Genomic_DNA"/>
</dbReference>
<feature type="region of interest" description="Disordered" evidence="1">
    <location>
        <begin position="1081"/>
        <end position="1111"/>
    </location>
</feature>
<feature type="domain" description="CH-like" evidence="2">
    <location>
        <begin position="6"/>
        <end position="101"/>
    </location>
</feature>
<protein>
    <recommendedName>
        <fullName evidence="2">CH-like domain-containing protein</fullName>
    </recommendedName>
</protein>
<feature type="compositionally biased region" description="Low complexity" evidence="1">
    <location>
        <begin position="1430"/>
        <end position="1440"/>
    </location>
</feature>
<proteinExistence type="predicted"/>
<dbReference type="InterPro" id="IPR010441">
    <property type="entry name" value="CH_2"/>
</dbReference>
<reference evidence="3 4" key="1">
    <citation type="submission" date="2019-07" db="EMBL/GenBank/DDBJ databases">
        <title>Genomes of Cafeteria roenbergensis.</title>
        <authorList>
            <person name="Fischer M.G."/>
            <person name="Hackl T."/>
            <person name="Roman M."/>
        </authorList>
    </citation>
    <scope>NUCLEOTIDE SEQUENCE [LARGE SCALE GENOMIC DNA]</scope>
    <source>
        <strain evidence="3 4">E4-10P</strain>
    </source>
</reference>
<feature type="compositionally biased region" description="Low complexity" evidence="1">
    <location>
        <begin position="1447"/>
        <end position="1479"/>
    </location>
</feature>
<feature type="compositionally biased region" description="Low complexity" evidence="1">
    <location>
        <begin position="1081"/>
        <end position="1095"/>
    </location>
</feature>
<feature type="region of interest" description="Disordered" evidence="1">
    <location>
        <begin position="1310"/>
        <end position="1340"/>
    </location>
</feature>
<dbReference type="InterPro" id="IPR052634">
    <property type="entry name" value="Sperm_flagellar-bone_growth"/>
</dbReference>
<dbReference type="OrthoDB" id="62528at2759"/>
<organism evidence="3 4">
    <name type="scientific">Cafeteria roenbergensis</name>
    <name type="common">Marine flagellate</name>
    <dbReference type="NCBI Taxonomy" id="33653"/>
    <lineage>
        <taxon>Eukaryota</taxon>
        <taxon>Sar</taxon>
        <taxon>Stramenopiles</taxon>
        <taxon>Bigyra</taxon>
        <taxon>Opalozoa</taxon>
        <taxon>Bicosoecida</taxon>
        <taxon>Cafeteriaceae</taxon>
        <taxon>Cafeteria</taxon>
    </lineage>
</organism>
<feature type="compositionally biased region" description="Low complexity" evidence="1">
    <location>
        <begin position="534"/>
        <end position="552"/>
    </location>
</feature>
<evidence type="ECO:0000313" key="3">
    <source>
        <dbReference type="EMBL" id="KAA0175222.1"/>
    </source>
</evidence>
<feature type="compositionally biased region" description="Basic residues" evidence="1">
    <location>
        <begin position="1883"/>
        <end position="1898"/>
    </location>
</feature>
<feature type="region of interest" description="Disordered" evidence="1">
    <location>
        <begin position="2138"/>
        <end position="2162"/>
    </location>
</feature>
<dbReference type="Gene3D" id="1.10.418.10">
    <property type="entry name" value="Calponin-like domain"/>
    <property type="match status" value="1"/>
</dbReference>
<evidence type="ECO:0000259" key="2">
    <source>
        <dbReference type="Pfam" id="PF06294"/>
    </source>
</evidence>
<accession>A0A5A8ECH9</accession>
<dbReference type="PANTHER" id="PTHR14919">
    <property type="entry name" value="KPL2-RELATED"/>
    <property type="match status" value="1"/>
</dbReference>
<feature type="region of interest" description="Disordered" evidence="1">
    <location>
        <begin position="2636"/>
        <end position="2673"/>
    </location>
</feature>
<dbReference type="InterPro" id="IPR036872">
    <property type="entry name" value="CH_dom_sf"/>
</dbReference>